<evidence type="ECO:0008006" key="2">
    <source>
        <dbReference type="Google" id="ProtNLM"/>
    </source>
</evidence>
<gene>
    <name evidence="1" type="ORF">S01H1_19696</name>
</gene>
<name>X0UA10_9ZZZZ</name>
<proteinExistence type="predicted"/>
<comment type="caution">
    <text evidence="1">The sequence shown here is derived from an EMBL/GenBank/DDBJ whole genome shotgun (WGS) entry which is preliminary data.</text>
</comment>
<dbReference type="Gene3D" id="2.60.40.1120">
    <property type="entry name" value="Carboxypeptidase-like, regulatory domain"/>
    <property type="match status" value="1"/>
</dbReference>
<dbReference type="AlphaFoldDB" id="X0UA10"/>
<dbReference type="InterPro" id="IPR008969">
    <property type="entry name" value="CarboxyPept-like_regulatory"/>
</dbReference>
<reference evidence="1" key="1">
    <citation type="journal article" date="2014" name="Front. Microbiol.">
        <title>High frequency of phylogenetically diverse reductive dehalogenase-homologous genes in deep subseafloor sedimentary metagenomes.</title>
        <authorList>
            <person name="Kawai M."/>
            <person name="Futagami T."/>
            <person name="Toyoda A."/>
            <person name="Takaki Y."/>
            <person name="Nishi S."/>
            <person name="Hori S."/>
            <person name="Arai W."/>
            <person name="Tsubouchi T."/>
            <person name="Morono Y."/>
            <person name="Uchiyama I."/>
            <person name="Ito T."/>
            <person name="Fujiyama A."/>
            <person name="Inagaki F."/>
            <person name="Takami H."/>
        </authorList>
    </citation>
    <scope>NUCLEOTIDE SEQUENCE</scope>
    <source>
        <strain evidence="1">Expedition CK06-06</strain>
    </source>
</reference>
<sequence length="299" mass="32516">TGRVIDDGGAPIADAIVSYKYGTKQEETSADVNGIYHIYNVDTGVYFIDVSKSGYAVGRTKAEVIGETSIVADVILKNYLVIEDRVEETITIEEIKESGISIEKEIDLAVSLGGDAIETVTQNISVSIPPETNILINGKPASGSIDFAITPIEGDVVPLSPDELSLGTVLFEPVNAEFSKAVHIKLPVNIKMPAGIELPVKKYEGGEWREVGFATIDETGLSADAEITEFGKFSIQLNFSFETSVIDYEENEILTFEIPENQNIIEIEANDTIEFPDGLPEGMTKEYAISLIEKIESTQ</sequence>
<dbReference type="EMBL" id="BARS01010673">
    <property type="protein sequence ID" value="GAF96151.1"/>
    <property type="molecule type" value="Genomic_DNA"/>
</dbReference>
<dbReference type="SUPFAM" id="SSF49464">
    <property type="entry name" value="Carboxypeptidase regulatory domain-like"/>
    <property type="match status" value="1"/>
</dbReference>
<feature type="non-terminal residue" evidence="1">
    <location>
        <position position="1"/>
    </location>
</feature>
<evidence type="ECO:0000313" key="1">
    <source>
        <dbReference type="EMBL" id="GAF96151.1"/>
    </source>
</evidence>
<organism evidence="1">
    <name type="scientific">marine sediment metagenome</name>
    <dbReference type="NCBI Taxonomy" id="412755"/>
    <lineage>
        <taxon>unclassified sequences</taxon>
        <taxon>metagenomes</taxon>
        <taxon>ecological metagenomes</taxon>
    </lineage>
</organism>
<accession>X0UA10</accession>
<protein>
    <recommendedName>
        <fullName evidence="2">Carboxypeptidase regulatory-like domain-containing protein</fullName>
    </recommendedName>
</protein>
<feature type="non-terminal residue" evidence="1">
    <location>
        <position position="299"/>
    </location>
</feature>